<dbReference type="InterPro" id="IPR003439">
    <property type="entry name" value="ABC_transporter-like_ATP-bd"/>
</dbReference>
<dbReference type="InterPro" id="IPR015860">
    <property type="entry name" value="ABC_transpr_TagH-like"/>
</dbReference>
<evidence type="ECO:0000256" key="1">
    <source>
        <dbReference type="ARBA" id="ARBA00005417"/>
    </source>
</evidence>
<evidence type="ECO:0000259" key="4">
    <source>
        <dbReference type="PROSITE" id="PS50893"/>
    </source>
</evidence>
<dbReference type="Pfam" id="PF00005">
    <property type="entry name" value="ABC_tran"/>
    <property type="match status" value="1"/>
</dbReference>
<name>A0ABU8KGE4_9HYPH</name>
<comment type="similarity">
    <text evidence="1">Belongs to the ABC transporter superfamily.</text>
</comment>
<keyword evidence="6" id="KW-1185">Reference proteome</keyword>
<dbReference type="EMBL" id="JAPYKO010000013">
    <property type="protein sequence ID" value="MEI9404186.1"/>
    <property type="molecule type" value="Genomic_DNA"/>
</dbReference>
<feature type="domain" description="ABC transporter" evidence="4">
    <location>
        <begin position="31"/>
        <end position="239"/>
    </location>
</feature>
<dbReference type="Proteomes" id="UP001366503">
    <property type="component" value="Unassembled WGS sequence"/>
</dbReference>
<dbReference type="PANTHER" id="PTHR46743">
    <property type="entry name" value="TEICHOIC ACIDS EXPORT ATP-BINDING PROTEIN TAGH"/>
    <property type="match status" value="1"/>
</dbReference>
<gene>
    <name evidence="5" type="ORF">O7A05_18770</name>
</gene>
<keyword evidence="3 5" id="KW-0067">ATP-binding</keyword>
<dbReference type="Gene3D" id="3.40.50.300">
    <property type="entry name" value="P-loop containing nucleotide triphosphate hydrolases"/>
    <property type="match status" value="1"/>
</dbReference>
<evidence type="ECO:0000313" key="5">
    <source>
        <dbReference type="EMBL" id="MEI9404186.1"/>
    </source>
</evidence>
<dbReference type="InterPro" id="IPR003593">
    <property type="entry name" value="AAA+_ATPase"/>
</dbReference>
<dbReference type="PROSITE" id="PS50893">
    <property type="entry name" value="ABC_TRANSPORTER_2"/>
    <property type="match status" value="1"/>
</dbReference>
<comment type="caution">
    <text evidence="5">The sequence shown here is derived from an EMBL/GenBank/DDBJ whole genome shotgun (WGS) entry which is preliminary data.</text>
</comment>
<dbReference type="InterPro" id="IPR027417">
    <property type="entry name" value="P-loop_NTPase"/>
</dbReference>
<evidence type="ECO:0000313" key="6">
    <source>
        <dbReference type="Proteomes" id="UP001366503"/>
    </source>
</evidence>
<accession>A0ABU8KGE4</accession>
<keyword evidence="2" id="KW-0547">Nucleotide-binding</keyword>
<evidence type="ECO:0000256" key="3">
    <source>
        <dbReference type="ARBA" id="ARBA00022840"/>
    </source>
</evidence>
<dbReference type="GO" id="GO:0005524">
    <property type="term" value="F:ATP binding"/>
    <property type="evidence" value="ECO:0007669"/>
    <property type="project" value="UniProtKB-KW"/>
</dbReference>
<evidence type="ECO:0000256" key="2">
    <source>
        <dbReference type="ARBA" id="ARBA00022741"/>
    </source>
</evidence>
<proteinExistence type="inferred from homology"/>
<dbReference type="InterPro" id="IPR017871">
    <property type="entry name" value="ABC_transporter-like_CS"/>
</dbReference>
<dbReference type="InterPro" id="IPR050683">
    <property type="entry name" value="Bact_Polysacc_Export_ATP-bd"/>
</dbReference>
<organism evidence="5 6">
    <name type="scientific">Mesorhizobium argentiipisi</name>
    <dbReference type="NCBI Taxonomy" id="3015175"/>
    <lineage>
        <taxon>Bacteria</taxon>
        <taxon>Pseudomonadati</taxon>
        <taxon>Pseudomonadota</taxon>
        <taxon>Alphaproteobacteria</taxon>
        <taxon>Hyphomicrobiales</taxon>
        <taxon>Phyllobacteriaceae</taxon>
        <taxon>Mesorhizobium</taxon>
    </lineage>
</organism>
<dbReference type="SMART" id="SM00382">
    <property type="entry name" value="AAA"/>
    <property type="match status" value="1"/>
</dbReference>
<dbReference type="PROSITE" id="PS00211">
    <property type="entry name" value="ABC_TRANSPORTER_1"/>
    <property type="match status" value="1"/>
</dbReference>
<dbReference type="CDD" id="cd03220">
    <property type="entry name" value="ABC_KpsT_Wzt"/>
    <property type="match status" value="1"/>
</dbReference>
<reference evidence="5 6" key="1">
    <citation type="submission" date="2022-12" db="EMBL/GenBank/DDBJ databases">
        <authorList>
            <person name="Muema E."/>
        </authorList>
    </citation>
    <scope>NUCLEOTIDE SEQUENCE [LARGE SCALE GENOMIC DNA]</scope>
    <source>
        <strain evidence="6">1330</strain>
    </source>
</reference>
<protein>
    <submittedName>
        <fullName evidence="5">ATP-binding cassette domain-containing protein</fullName>
    </submittedName>
</protein>
<dbReference type="SUPFAM" id="SSF52540">
    <property type="entry name" value="P-loop containing nucleoside triphosphate hydrolases"/>
    <property type="match status" value="1"/>
</dbReference>
<dbReference type="PANTHER" id="PTHR46743:SF3">
    <property type="entry name" value="ABC-TYPE POLYSACCHARIDE_POLYOL PHOSPHATE TRANSPORT SYSTEM, ATPASE COMPONENT"/>
    <property type="match status" value="1"/>
</dbReference>
<sequence length="241" mass="25956">MSQPSIQLTDVAVRIPIWSAPANRSLKQAALRFTTGGRLLAGDSGRFEVAALDGVSLDLQPGTRLGLCGHNGAGKTTLLRVLAGILKPTSGTAAIEGDTAVLIKPSMGLSPELTGREFIRLQSLMAGISPKDVEQKIDSIVDFSELGDFIDLPVRTYSAGMQTRLSFSVVTAYPTDIVLLDEGLGTGDESFQKKARDRMDRWLNNAAIIVLASHSDALIRSMCHSAVYLEKGRIVREEIFN</sequence>